<gene>
    <name evidence="8" type="ORF">GPECTOR_32g499</name>
</gene>
<dbReference type="GO" id="GO:0004725">
    <property type="term" value="F:protein tyrosine phosphatase activity"/>
    <property type="evidence" value="ECO:0007669"/>
    <property type="project" value="UniProtKB-EC"/>
</dbReference>
<dbReference type="InterPro" id="IPR036412">
    <property type="entry name" value="HAD-like_sf"/>
</dbReference>
<dbReference type="PANTHER" id="PTHR45848">
    <property type="entry name" value="DUAL SPECIFICITY PROTEIN PHOSPHATASE 12 FAMILY MEMBER"/>
    <property type="match status" value="1"/>
</dbReference>
<dbReference type="Gene3D" id="3.40.50.1000">
    <property type="entry name" value="HAD superfamily/HAD-like"/>
    <property type="match status" value="1"/>
</dbReference>
<dbReference type="PROSITE" id="PS50054">
    <property type="entry name" value="TYR_PHOSPHATASE_DUAL"/>
    <property type="match status" value="1"/>
</dbReference>
<dbReference type="Proteomes" id="UP000075714">
    <property type="component" value="Unassembled WGS sequence"/>
</dbReference>
<dbReference type="SUPFAM" id="SSF52799">
    <property type="entry name" value="(Phosphotyrosine protein) phosphatases II"/>
    <property type="match status" value="1"/>
</dbReference>
<protein>
    <recommendedName>
        <fullName evidence="2">protein-tyrosine-phosphatase</fullName>
        <ecNumber evidence="2">3.1.3.48</ecNumber>
    </recommendedName>
</protein>
<dbReference type="InterPro" id="IPR023198">
    <property type="entry name" value="PGP-like_dom2"/>
</dbReference>
<dbReference type="InterPro" id="IPR006439">
    <property type="entry name" value="HAD-SF_hydro_IA"/>
</dbReference>
<dbReference type="AlphaFoldDB" id="A0A150GDH5"/>
<feature type="domain" description="Tyrosine-protein phosphatase" evidence="6">
    <location>
        <begin position="4"/>
        <end position="165"/>
    </location>
</feature>
<feature type="compositionally biased region" description="Low complexity" evidence="5">
    <location>
        <begin position="360"/>
        <end position="384"/>
    </location>
</feature>
<dbReference type="SFLD" id="SFLDS00003">
    <property type="entry name" value="Haloacid_Dehalogenase"/>
    <property type="match status" value="1"/>
</dbReference>
<dbReference type="InterPro" id="IPR020422">
    <property type="entry name" value="TYR_PHOSPHATASE_DUAL_dom"/>
</dbReference>
<dbReference type="Gene3D" id="1.10.150.240">
    <property type="entry name" value="Putative phosphatase, domain 2"/>
    <property type="match status" value="1"/>
</dbReference>
<comment type="caution">
    <text evidence="8">The sequence shown here is derived from an EMBL/GenBank/DDBJ whole genome shotgun (WGS) entry which is preliminary data.</text>
</comment>
<dbReference type="SUPFAM" id="SSF56784">
    <property type="entry name" value="HAD-like"/>
    <property type="match status" value="1"/>
</dbReference>
<evidence type="ECO:0000313" key="9">
    <source>
        <dbReference type="Proteomes" id="UP000075714"/>
    </source>
</evidence>
<dbReference type="InterPro" id="IPR000387">
    <property type="entry name" value="Tyr_Pase_dom"/>
</dbReference>
<feature type="region of interest" description="Disordered" evidence="5">
    <location>
        <begin position="346"/>
        <end position="386"/>
    </location>
</feature>
<reference evidence="9" key="1">
    <citation type="journal article" date="2016" name="Nat. Commun.">
        <title>The Gonium pectorale genome demonstrates co-option of cell cycle regulation during the evolution of multicellularity.</title>
        <authorList>
            <person name="Hanschen E.R."/>
            <person name="Marriage T.N."/>
            <person name="Ferris P.J."/>
            <person name="Hamaji T."/>
            <person name="Toyoda A."/>
            <person name="Fujiyama A."/>
            <person name="Neme R."/>
            <person name="Noguchi H."/>
            <person name="Minakuchi Y."/>
            <person name="Suzuki M."/>
            <person name="Kawai-Toyooka H."/>
            <person name="Smith D.R."/>
            <person name="Sparks H."/>
            <person name="Anderson J."/>
            <person name="Bakaric R."/>
            <person name="Luria V."/>
            <person name="Karger A."/>
            <person name="Kirschner M.W."/>
            <person name="Durand P.M."/>
            <person name="Michod R.E."/>
            <person name="Nozaki H."/>
            <person name="Olson B.J."/>
        </authorList>
    </citation>
    <scope>NUCLEOTIDE SEQUENCE [LARGE SCALE GENOMIC DNA]</scope>
    <source>
        <strain evidence="9">NIES-2863</strain>
    </source>
</reference>
<accession>A0A150GDH5</accession>
<organism evidence="8 9">
    <name type="scientific">Gonium pectorale</name>
    <name type="common">Green alga</name>
    <dbReference type="NCBI Taxonomy" id="33097"/>
    <lineage>
        <taxon>Eukaryota</taxon>
        <taxon>Viridiplantae</taxon>
        <taxon>Chlorophyta</taxon>
        <taxon>core chlorophytes</taxon>
        <taxon>Chlorophyceae</taxon>
        <taxon>CS clade</taxon>
        <taxon>Chlamydomonadales</taxon>
        <taxon>Volvocaceae</taxon>
        <taxon>Gonium</taxon>
    </lineage>
</organism>
<evidence type="ECO:0000256" key="3">
    <source>
        <dbReference type="ARBA" id="ARBA00022801"/>
    </source>
</evidence>
<dbReference type="PANTHER" id="PTHR45848:SF4">
    <property type="entry name" value="DUAL SPECIFICITY PROTEIN PHOSPHATASE 12"/>
    <property type="match status" value="1"/>
</dbReference>
<proteinExistence type="inferred from homology"/>
<dbReference type="SFLD" id="SFLDG01129">
    <property type="entry name" value="C1.5:_HAD__Beta-PGM__Phosphata"/>
    <property type="match status" value="1"/>
</dbReference>
<feature type="compositionally biased region" description="Low complexity" evidence="5">
    <location>
        <begin position="443"/>
        <end position="453"/>
    </location>
</feature>
<evidence type="ECO:0000256" key="2">
    <source>
        <dbReference type="ARBA" id="ARBA00013064"/>
    </source>
</evidence>
<keyword evidence="4" id="KW-0904">Protein phosphatase</keyword>
<dbReference type="PROSITE" id="PS00383">
    <property type="entry name" value="TYR_PHOSPHATASE_1"/>
    <property type="match status" value="1"/>
</dbReference>
<dbReference type="OrthoDB" id="2017893at2759"/>
<dbReference type="InterPro" id="IPR023214">
    <property type="entry name" value="HAD_sf"/>
</dbReference>
<dbReference type="NCBIfam" id="TIGR01509">
    <property type="entry name" value="HAD-SF-IA-v3"/>
    <property type="match status" value="1"/>
</dbReference>
<evidence type="ECO:0000259" key="7">
    <source>
        <dbReference type="PROSITE" id="PS50056"/>
    </source>
</evidence>
<dbReference type="SMART" id="SM00195">
    <property type="entry name" value="DSPc"/>
    <property type="match status" value="1"/>
</dbReference>
<feature type="region of interest" description="Disordered" evidence="5">
    <location>
        <begin position="428"/>
        <end position="468"/>
    </location>
</feature>
<dbReference type="InterPro" id="IPR029021">
    <property type="entry name" value="Prot-tyrosine_phosphatase-like"/>
</dbReference>
<comment type="similarity">
    <text evidence="1">Belongs to the protein-tyrosine phosphatase family. Non-receptor class dual specificity subfamily.</text>
</comment>
<dbReference type="GO" id="GO:0008138">
    <property type="term" value="F:protein tyrosine/serine/threonine phosphatase activity"/>
    <property type="evidence" value="ECO:0007669"/>
    <property type="project" value="TreeGrafter"/>
</dbReference>
<dbReference type="EC" id="3.1.3.48" evidence="2"/>
<dbReference type="Gene3D" id="3.90.190.10">
    <property type="entry name" value="Protein tyrosine phosphatase superfamily"/>
    <property type="match status" value="1"/>
</dbReference>
<dbReference type="InterPro" id="IPR000340">
    <property type="entry name" value="Dual-sp_phosphatase_cat-dom"/>
</dbReference>
<evidence type="ECO:0000256" key="5">
    <source>
        <dbReference type="SAM" id="MobiDB-lite"/>
    </source>
</evidence>
<evidence type="ECO:0000313" key="8">
    <source>
        <dbReference type="EMBL" id="KXZ47886.1"/>
    </source>
</evidence>
<keyword evidence="3" id="KW-0378">Hydrolase</keyword>
<dbReference type="InterPro" id="IPR016130">
    <property type="entry name" value="Tyr_Pase_AS"/>
</dbReference>
<evidence type="ECO:0000256" key="1">
    <source>
        <dbReference type="ARBA" id="ARBA00008601"/>
    </source>
</evidence>
<evidence type="ECO:0000259" key="6">
    <source>
        <dbReference type="PROSITE" id="PS50054"/>
    </source>
</evidence>
<dbReference type="Pfam" id="PF00782">
    <property type="entry name" value="DSPc"/>
    <property type="match status" value="1"/>
</dbReference>
<dbReference type="STRING" id="33097.A0A150GDH5"/>
<dbReference type="CDD" id="cd14498">
    <property type="entry name" value="DSP"/>
    <property type="match status" value="1"/>
</dbReference>
<sequence length="758" mass="77782">MESEVSEVLPGLYVGGLSSLKYLDALGISHVLSVVNFPLQKDLSAFTSLQLPLQDSEGANMLQYLPAAIKFLDAALGPAPGPEAAGAASGGGTGTGGGGPAGTRVLVHCQAGVSRSPAVVAGWLMRSRGLGVEESLELLRARRPGAEPNEGFRAQLVLFGDMRCSLDPEHPVYRMWCLEELSSRWEEQGYIDPDAFAQLPEGPVGLSAAVAAQQTLYRCRKCRQLLATSAHVMPVEAAMGHRIFRDRQNRRPPPGIAAAGVDSTNESCLFVEPLSWMAGTVTGVVGGKLHCPKCAARLGSFNWSGISNPSGAWVTPAFQLHHSKIDTVLPKPLEALANVRRPLVGPARTPVLPPGRSPVTAADAAPGGTGGDPAAAGGPTAAAAGQGGAGLAVSAAAAAAAAATTMAAMAAPSLPASLSAAVRKMGLGRAGGGADEEEEEQLPEPALDLGTDPDPSPAPAPAQAAHSPHLADGALGDAAAVAPGDPGQSAVATTAAAAVVVTDYGGAGGGVHGGPAGCTSAWFTHLILDCDGVMVDSEAASCEALRRAILEVTGFDIPHAFPGDYVPVFGMDVRSCVAYYREHFNRTDWDSPEALAPRVQAAKEGHYRELTAGGIRAFDGAEQLIRRALAAGMQVGVASSAAPEKIAHNLSSSGLAPLVEPHAIVSASQCAAGKPAPDVYLAAMKATGCIDPWRALVVEDAVNGLKAARAAGMYCVGITNQLPANLLADWAHRVVDHLRELDPTTMRPDGEERSEAGR</sequence>
<feature type="domain" description="Tyrosine specific protein phosphatases" evidence="7">
    <location>
        <begin position="102"/>
        <end position="146"/>
    </location>
</feature>
<name>A0A150GDH5_GONPE</name>
<dbReference type="EMBL" id="LSYV01000033">
    <property type="protein sequence ID" value="KXZ47886.1"/>
    <property type="molecule type" value="Genomic_DNA"/>
</dbReference>
<dbReference type="PROSITE" id="PS50056">
    <property type="entry name" value="TYR_PHOSPHATASE_2"/>
    <property type="match status" value="1"/>
</dbReference>
<keyword evidence="9" id="KW-1185">Reference proteome</keyword>
<dbReference type="Pfam" id="PF00702">
    <property type="entry name" value="Hydrolase"/>
    <property type="match status" value="1"/>
</dbReference>
<evidence type="ECO:0000256" key="4">
    <source>
        <dbReference type="ARBA" id="ARBA00022912"/>
    </source>
</evidence>